<protein>
    <submittedName>
        <fullName evidence="2">VOC family protein</fullName>
    </submittedName>
</protein>
<accession>A0A431V2A7</accession>
<feature type="domain" description="PhnB-like" evidence="1">
    <location>
        <begin position="3"/>
        <end position="130"/>
    </location>
</feature>
<dbReference type="RefSeq" id="WP_126484166.1">
    <property type="nucleotide sequence ID" value="NZ_RXNS01000010.1"/>
</dbReference>
<dbReference type="Gene3D" id="3.10.180.10">
    <property type="entry name" value="2,3-Dihydroxybiphenyl 1,2-Dioxygenase, domain 1"/>
    <property type="match status" value="1"/>
</dbReference>
<name>A0A431V2A7_9GAMM</name>
<evidence type="ECO:0000313" key="3">
    <source>
        <dbReference type="Proteomes" id="UP000267400"/>
    </source>
</evidence>
<dbReference type="InterPro" id="IPR028973">
    <property type="entry name" value="PhnB-like"/>
</dbReference>
<reference evidence="2 3" key="1">
    <citation type="submission" date="2018-12" db="EMBL/GenBank/DDBJ databases">
        <authorList>
            <person name="Yu L."/>
        </authorList>
    </citation>
    <scope>NUCLEOTIDE SEQUENCE [LARGE SCALE GENOMIC DNA]</scope>
    <source>
        <strain evidence="2 3">11S</strain>
    </source>
</reference>
<dbReference type="SUPFAM" id="SSF54593">
    <property type="entry name" value="Glyoxalase/Bleomycin resistance protein/Dihydroxybiphenyl dioxygenase"/>
    <property type="match status" value="1"/>
</dbReference>
<dbReference type="Pfam" id="PF06983">
    <property type="entry name" value="3-dmu-9_3-mt"/>
    <property type="match status" value="1"/>
</dbReference>
<dbReference type="AlphaFoldDB" id="A0A431V2A7"/>
<sequence>MTMTPYLMLDGCCESAFRFYADCLGGRIGALMRYAEAPPDAQLPHADPERVMHVRLEVADWVLMGSDTPAGGTAPAGGVWLNLAVESPERAEAVFAALGQAGEVQMPLQETFWAERFGMLVDRFGIPWMVSCEKEA</sequence>
<evidence type="ECO:0000313" key="2">
    <source>
        <dbReference type="EMBL" id="RTR02897.1"/>
    </source>
</evidence>
<dbReference type="PANTHER" id="PTHR33990:SF1">
    <property type="entry name" value="PROTEIN YJDN"/>
    <property type="match status" value="1"/>
</dbReference>
<organism evidence="2 3">
    <name type="scientific">Halomonas nitroreducens</name>
    <dbReference type="NCBI Taxonomy" id="447425"/>
    <lineage>
        <taxon>Bacteria</taxon>
        <taxon>Pseudomonadati</taxon>
        <taxon>Pseudomonadota</taxon>
        <taxon>Gammaproteobacteria</taxon>
        <taxon>Oceanospirillales</taxon>
        <taxon>Halomonadaceae</taxon>
        <taxon>Halomonas</taxon>
    </lineage>
</organism>
<comment type="caution">
    <text evidence="2">The sequence shown here is derived from an EMBL/GenBank/DDBJ whole genome shotgun (WGS) entry which is preliminary data.</text>
</comment>
<dbReference type="InterPro" id="IPR029068">
    <property type="entry name" value="Glyas_Bleomycin-R_OHBP_Dase"/>
</dbReference>
<evidence type="ECO:0000259" key="1">
    <source>
        <dbReference type="Pfam" id="PF06983"/>
    </source>
</evidence>
<dbReference type="EMBL" id="RXNS01000010">
    <property type="protein sequence ID" value="RTR02897.1"/>
    <property type="molecule type" value="Genomic_DNA"/>
</dbReference>
<dbReference type="OrthoDB" id="9795306at2"/>
<gene>
    <name evidence="2" type="ORF">EKG36_11430</name>
</gene>
<dbReference type="PANTHER" id="PTHR33990">
    <property type="entry name" value="PROTEIN YJDN-RELATED"/>
    <property type="match status" value="1"/>
</dbReference>
<proteinExistence type="predicted"/>
<dbReference type="Proteomes" id="UP000267400">
    <property type="component" value="Unassembled WGS sequence"/>
</dbReference>
<keyword evidence="3" id="KW-1185">Reference proteome</keyword>
<dbReference type="CDD" id="cd06588">
    <property type="entry name" value="PhnB_like"/>
    <property type="match status" value="1"/>
</dbReference>